<gene>
    <name evidence="3" type="ORF">GHT06_004039</name>
</gene>
<dbReference type="Proteomes" id="UP000820818">
    <property type="component" value="Unassembled WGS sequence"/>
</dbReference>
<feature type="transmembrane region" description="Helical" evidence="2">
    <location>
        <begin position="139"/>
        <end position="161"/>
    </location>
</feature>
<evidence type="ECO:0000313" key="3">
    <source>
        <dbReference type="EMBL" id="KAI9551111.1"/>
    </source>
</evidence>
<evidence type="ECO:0000313" key="4">
    <source>
        <dbReference type="Proteomes" id="UP000820818"/>
    </source>
</evidence>
<dbReference type="AlphaFoldDB" id="A0AAD5KW97"/>
<evidence type="ECO:0000256" key="2">
    <source>
        <dbReference type="SAM" id="Phobius"/>
    </source>
</evidence>
<feature type="transmembrane region" description="Helical" evidence="2">
    <location>
        <begin position="25"/>
        <end position="45"/>
    </location>
</feature>
<keyword evidence="2" id="KW-0472">Membrane</keyword>
<accession>A0AAD5KW97</accession>
<keyword evidence="4" id="KW-1185">Reference proteome</keyword>
<name>A0AAD5KW97_9CRUS</name>
<proteinExistence type="predicted"/>
<reference evidence="3" key="1">
    <citation type="submission" date="2022-05" db="EMBL/GenBank/DDBJ databases">
        <title>A multi-omics perspective on studying reproductive biology in Daphnia sinensis.</title>
        <authorList>
            <person name="Jia J."/>
        </authorList>
    </citation>
    <scope>NUCLEOTIDE SEQUENCE</scope>
    <source>
        <strain evidence="3">WSL</strain>
    </source>
</reference>
<protein>
    <submittedName>
        <fullName evidence="3">Uncharacterized protein</fullName>
    </submittedName>
</protein>
<evidence type="ECO:0000256" key="1">
    <source>
        <dbReference type="SAM" id="MobiDB-lite"/>
    </source>
</evidence>
<feature type="region of interest" description="Disordered" evidence="1">
    <location>
        <begin position="183"/>
        <end position="231"/>
    </location>
</feature>
<organism evidence="3 4">
    <name type="scientific">Daphnia sinensis</name>
    <dbReference type="NCBI Taxonomy" id="1820382"/>
    <lineage>
        <taxon>Eukaryota</taxon>
        <taxon>Metazoa</taxon>
        <taxon>Ecdysozoa</taxon>
        <taxon>Arthropoda</taxon>
        <taxon>Crustacea</taxon>
        <taxon>Branchiopoda</taxon>
        <taxon>Diplostraca</taxon>
        <taxon>Cladocera</taxon>
        <taxon>Anomopoda</taxon>
        <taxon>Daphniidae</taxon>
        <taxon>Daphnia</taxon>
        <taxon>Daphnia similis group</taxon>
    </lineage>
</organism>
<keyword evidence="2" id="KW-1133">Transmembrane helix</keyword>
<dbReference type="EMBL" id="WJBH02000047">
    <property type="protein sequence ID" value="KAI9551111.1"/>
    <property type="molecule type" value="Genomic_DNA"/>
</dbReference>
<sequence length="340" mass="37539">MCQKCIHGIFFLEWTGRFSCRNLQALYVTNSVLFLSLLMTSLWMGNTGRVTRKLRADDSGQWKVYGGYSPEDQLDFGQLSQHKSNVRLRRYGTKYAQLQIIDDTNHNRDYYDVDYFDDINSNYYEDQSYCRGDKKKKKLWKASFILGSIGLVLGKLGLFWWPSFEVLDETAITEATTAISTTVSTTPTATTDTTSSTTSTTSATTSTTTTTDTTTTTTSSTSTTSTTTTTTTTTTMMPMTCTATTRATTGSYKTVRTPGRQVEQCLSITVTVGSKIEIVCTSIYVSAGTYVKLFDTNGTNLVADPPVLNQTYTSSDNTMIIKSLASSANADQVCCTWKTV</sequence>
<keyword evidence="2" id="KW-0812">Transmembrane</keyword>
<comment type="caution">
    <text evidence="3">The sequence shown here is derived from an EMBL/GenBank/DDBJ whole genome shotgun (WGS) entry which is preliminary data.</text>
</comment>